<protein>
    <recommendedName>
        <fullName evidence="5">GTP cyclohydrolase 1</fullName>
        <ecNumber evidence="4">3.5.4.16</ecNumber>
    </recommendedName>
    <alternativeName>
        <fullName evidence="7">GTP cyclohydrolase I</fullName>
    </alternativeName>
</protein>
<evidence type="ECO:0000256" key="6">
    <source>
        <dbReference type="ARBA" id="ARBA00022801"/>
    </source>
</evidence>
<keyword evidence="11" id="KW-1185">Reference proteome</keyword>
<dbReference type="FunFam" id="3.30.1130.10:FF:000001">
    <property type="entry name" value="GTP cyclohydrolase 1"/>
    <property type="match status" value="1"/>
</dbReference>
<dbReference type="Gene3D" id="3.30.1130.10">
    <property type="match status" value="1"/>
</dbReference>
<dbReference type="OrthoDB" id="10268090at2759"/>
<evidence type="ECO:0000256" key="7">
    <source>
        <dbReference type="ARBA" id="ARBA00030854"/>
    </source>
</evidence>
<evidence type="ECO:0000256" key="1">
    <source>
        <dbReference type="ARBA" id="ARBA00001052"/>
    </source>
</evidence>
<dbReference type="PANTHER" id="PTHR11109:SF7">
    <property type="entry name" value="GTP CYCLOHYDROLASE 1"/>
    <property type="match status" value="1"/>
</dbReference>
<dbReference type="SUPFAM" id="SSF55620">
    <property type="entry name" value="Tetrahydrobiopterin biosynthesis enzymes-like"/>
    <property type="match status" value="1"/>
</dbReference>
<dbReference type="GO" id="GO:0006729">
    <property type="term" value="P:tetrahydrobiopterin biosynthetic process"/>
    <property type="evidence" value="ECO:0007669"/>
    <property type="project" value="TreeGrafter"/>
</dbReference>
<comment type="pathway">
    <text evidence="2">Cofactor biosynthesis; 7,8-dihydroneopterin triphosphate biosynthesis; 7,8-dihydroneopterin triphosphate from GTP: step 1/1.</text>
</comment>
<keyword evidence="6 10" id="KW-0378">Hydrolase</keyword>
<comment type="similarity">
    <text evidence="3">Belongs to the GTP cyclohydrolase I family.</text>
</comment>
<dbReference type="GO" id="GO:0008270">
    <property type="term" value="F:zinc ion binding"/>
    <property type="evidence" value="ECO:0007669"/>
    <property type="project" value="TreeGrafter"/>
</dbReference>
<feature type="compositionally biased region" description="Basic and acidic residues" evidence="8">
    <location>
        <begin position="19"/>
        <end position="70"/>
    </location>
</feature>
<evidence type="ECO:0000256" key="4">
    <source>
        <dbReference type="ARBA" id="ARBA00012715"/>
    </source>
</evidence>
<evidence type="ECO:0000259" key="9">
    <source>
        <dbReference type="Pfam" id="PF01227"/>
    </source>
</evidence>
<reference evidence="10 11" key="1">
    <citation type="submission" date="2013-11" db="EMBL/GenBank/DDBJ databases">
        <title>The Genome Sequence of Plasmodium yoelii 17X.</title>
        <authorList>
            <consortium name="The Broad Institute Genomics Platform"/>
            <consortium name="The Broad Institute Genome Sequencing Center for Infectious Disease"/>
            <person name="Neafsey D."/>
            <person name="Adams J."/>
            <person name="Walker B."/>
            <person name="Young S.K."/>
            <person name="Zeng Q."/>
            <person name="Gargeya S."/>
            <person name="Fitzgerald M."/>
            <person name="Haas B."/>
            <person name="Abouelleil A."/>
            <person name="Alvarado L."/>
            <person name="Chapman S.B."/>
            <person name="Gainer-Dewar J."/>
            <person name="Goldberg J."/>
            <person name="Griggs A."/>
            <person name="Gujja S."/>
            <person name="Hansen M."/>
            <person name="Howarth C."/>
            <person name="Imamovic A."/>
            <person name="Ireland A."/>
            <person name="Larimer J."/>
            <person name="McCowan C."/>
            <person name="Murphy C."/>
            <person name="Pearson M."/>
            <person name="Poon T.W."/>
            <person name="Priest M."/>
            <person name="Roberts A."/>
            <person name="Saif S."/>
            <person name="Shea T."/>
            <person name="Sykes S."/>
            <person name="Wortman J."/>
            <person name="Nusbaum C."/>
            <person name="Birren B."/>
        </authorList>
    </citation>
    <scope>NUCLEOTIDE SEQUENCE [LARGE SCALE GENOMIC DNA]</scope>
    <source>
        <strain evidence="10 11">17X</strain>
    </source>
</reference>
<dbReference type="InterPro" id="IPR043133">
    <property type="entry name" value="GTP-CH-I_C/QueF"/>
</dbReference>
<proteinExistence type="inferred from homology"/>
<evidence type="ECO:0000313" key="11">
    <source>
        <dbReference type="Proteomes" id="UP000018538"/>
    </source>
</evidence>
<gene>
    <name evidence="10" type="ORF">YYC_01557</name>
</gene>
<dbReference type="EMBL" id="KI635736">
    <property type="protein sequence ID" value="ETB61727.1"/>
    <property type="molecule type" value="Genomic_DNA"/>
</dbReference>
<feature type="compositionally biased region" description="Polar residues" evidence="8">
    <location>
        <begin position="71"/>
        <end position="93"/>
    </location>
</feature>
<evidence type="ECO:0000313" key="10">
    <source>
        <dbReference type="EMBL" id="ETB61727.1"/>
    </source>
</evidence>
<name>V7PSX7_PLAYE</name>
<accession>V7PSX7</accession>
<evidence type="ECO:0000256" key="8">
    <source>
        <dbReference type="SAM" id="MobiDB-lite"/>
    </source>
</evidence>
<feature type="domain" description="GTP cyclohydrolase I" evidence="9">
    <location>
        <begin position="134"/>
        <end position="289"/>
    </location>
</feature>
<comment type="catalytic activity">
    <reaction evidence="1">
        <text>GTP + H2O = 7,8-dihydroneopterin 3'-triphosphate + formate + H(+)</text>
        <dbReference type="Rhea" id="RHEA:17473"/>
        <dbReference type="ChEBI" id="CHEBI:15377"/>
        <dbReference type="ChEBI" id="CHEBI:15378"/>
        <dbReference type="ChEBI" id="CHEBI:15740"/>
        <dbReference type="ChEBI" id="CHEBI:37565"/>
        <dbReference type="ChEBI" id="CHEBI:58462"/>
        <dbReference type="EC" id="3.5.4.16"/>
    </reaction>
</comment>
<dbReference type="PANTHER" id="PTHR11109">
    <property type="entry name" value="GTP CYCLOHYDROLASE I"/>
    <property type="match status" value="1"/>
</dbReference>
<dbReference type="Proteomes" id="UP000018538">
    <property type="component" value="Unassembled WGS sequence"/>
</dbReference>
<feature type="region of interest" description="Disordered" evidence="8">
    <location>
        <begin position="1"/>
        <end position="96"/>
    </location>
</feature>
<sequence length="320" mass="36867">METYIEKKQLDEGCMLSKKKNEAKKCEGQKNEGKKYEGKKYEGQKNEASKNEASKNDASKNDASKNDASKNDISSDTTQLISIDNPKSINNKNNGEDKKIIKGERIDKKNKEDNNFIIDDLEKQTDKISMNILNILKASNIPNCDILKRTNNRFAKAFLYLTEGYKMSVKNVIKKSIYKRKYKNNTLIKIKDIHVYSLCKHHLLPFEGLCDIEYNPDKYIMGLSKFSRITDIYARRLQLQEDLTNDICNALKKYLKPLYIKVTIKAKHLCINMRGVKEHDAMTVTHASYVSKKNISCFKENINLSKNEISKSDNHDQSLS</sequence>
<dbReference type="UniPathway" id="UPA00848">
    <property type="reaction ID" value="UER00151"/>
</dbReference>
<dbReference type="AlphaFoldDB" id="V7PSX7"/>
<dbReference type="GO" id="GO:0005737">
    <property type="term" value="C:cytoplasm"/>
    <property type="evidence" value="ECO:0007669"/>
    <property type="project" value="TreeGrafter"/>
</dbReference>
<dbReference type="InterPro" id="IPR020602">
    <property type="entry name" value="GTP_CycHdrlase_I_dom"/>
</dbReference>
<dbReference type="GO" id="GO:0003934">
    <property type="term" value="F:GTP cyclohydrolase I activity"/>
    <property type="evidence" value="ECO:0007669"/>
    <property type="project" value="UniProtKB-EC"/>
</dbReference>
<evidence type="ECO:0000256" key="2">
    <source>
        <dbReference type="ARBA" id="ARBA00005080"/>
    </source>
</evidence>
<dbReference type="EC" id="3.5.4.16" evidence="4"/>
<organism evidence="10 11">
    <name type="scientific">Plasmodium yoelii 17X</name>
    <dbReference type="NCBI Taxonomy" id="1323249"/>
    <lineage>
        <taxon>Eukaryota</taxon>
        <taxon>Sar</taxon>
        <taxon>Alveolata</taxon>
        <taxon>Apicomplexa</taxon>
        <taxon>Aconoidasida</taxon>
        <taxon>Haemosporida</taxon>
        <taxon>Plasmodiidae</taxon>
        <taxon>Plasmodium</taxon>
        <taxon>Plasmodium (Vinckeia)</taxon>
    </lineage>
</organism>
<dbReference type="GO" id="GO:0005525">
    <property type="term" value="F:GTP binding"/>
    <property type="evidence" value="ECO:0007669"/>
    <property type="project" value="TreeGrafter"/>
</dbReference>
<evidence type="ECO:0000256" key="5">
    <source>
        <dbReference type="ARBA" id="ARBA00017272"/>
    </source>
</evidence>
<dbReference type="InterPro" id="IPR001474">
    <property type="entry name" value="GTP_CycHdrlase_I"/>
</dbReference>
<evidence type="ECO:0000256" key="3">
    <source>
        <dbReference type="ARBA" id="ARBA00008085"/>
    </source>
</evidence>
<dbReference type="Pfam" id="PF01227">
    <property type="entry name" value="GTP_cyclohydroI"/>
    <property type="match status" value="1"/>
</dbReference>
<feature type="compositionally biased region" description="Basic and acidic residues" evidence="8">
    <location>
        <begin position="1"/>
        <end position="11"/>
    </location>
</feature>
<dbReference type="GO" id="GO:0046654">
    <property type="term" value="P:tetrahydrofolate biosynthetic process"/>
    <property type="evidence" value="ECO:0007669"/>
    <property type="project" value="InterPro"/>
</dbReference>